<keyword evidence="2" id="KW-1185">Reference proteome</keyword>
<protein>
    <submittedName>
        <fullName evidence="1">Uncharacterized protein</fullName>
    </submittedName>
</protein>
<evidence type="ECO:0000313" key="2">
    <source>
        <dbReference type="Proteomes" id="UP000191285"/>
    </source>
</evidence>
<dbReference type="AlphaFoldDB" id="A0A1V6STE9"/>
<evidence type="ECO:0000313" key="1">
    <source>
        <dbReference type="EMBL" id="OQE17292.1"/>
    </source>
</evidence>
<dbReference type="Proteomes" id="UP000191285">
    <property type="component" value="Unassembled WGS sequence"/>
</dbReference>
<reference evidence="2" key="1">
    <citation type="journal article" date="2017" name="Nat. Microbiol.">
        <title>Global analysis of biosynthetic gene clusters reveals vast potential of secondary metabolite production in Penicillium species.</title>
        <authorList>
            <person name="Nielsen J.C."/>
            <person name="Grijseels S."/>
            <person name="Prigent S."/>
            <person name="Ji B."/>
            <person name="Dainat J."/>
            <person name="Nielsen K.F."/>
            <person name="Frisvad J.C."/>
            <person name="Workman M."/>
            <person name="Nielsen J."/>
        </authorList>
    </citation>
    <scope>NUCLEOTIDE SEQUENCE [LARGE SCALE GENOMIC DNA]</scope>
    <source>
        <strain evidence="2">IBT 24891</strain>
    </source>
</reference>
<proteinExistence type="predicted"/>
<name>A0A1V6STE9_9EURO</name>
<accession>A0A1V6STE9</accession>
<organism evidence="1 2">
    <name type="scientific">Penicillium steckii</name>
    <dbReference type="NCBI Taxonomy" id="303698"/>
    <lineage>
        <taxon>Eukaryota</taxon>
        <taxon>Fungi</taxon>
        <taxon>Dikarya</taxon>
        <taxon>Ascomycota</taxon>
        <taxon>Pezizomycotina</taxon>
        <taxon>Eurotiomycetes</taxon>
        <taxon>Eurotiomycetidae</taxon>
        <taxon>Eurotiales</taxon>
        <taxon>Aspergillaceae</taxon>
        <taxon>Penicillium</taxon>
    </lineage>
</organism>
<dbReference type="EMBL" id="MLKD01000021">
    <property type="protein sequence ID" value="OQE17292.1"/>
    <property type="molecule type" value="Genomic_DNA"/>
</dbReference>
<comment type="caution">
    <text evidence="1">The sequence shown here is derived from an EMBL/GenBank/DDBJ whole genome shotgun (WGS) entry which is preliminary data.</text>
</comment>
<gene>
    <name evidence="1" type="ORF">PENSTE_c021G09946</name>
</gene>
<sequence>MDVANYNPRLGELPFFWILAEVKNAGLKFDEKFLENIAIDKSNNALQNGDWDQLTELPPTWDCQKSLPISENGTGPMHHEVDFGHGWSPLHVCKQRLKNMVLTRTVSHSEALRRGQREIPANALVHSSVIHRRKTIPTYRPSNLIIGDLDALHFLNKGSDFNECFIWKPTSDMS</sequence>